<dbReference type="AlphaFoldDB" id="A0A078APQ8"/>
<keyword evidence="1" id="KW-0175">Coiled coil</keyword>
<feature type="coiled-coil region" evidence="1">
    <location>
        <begin position="91"/>
        <end position="118"/>
    </location>
</feature>
<organism evidence="3 4">
    <name type="scientific">Stylonychia lemnae</name>
    <name type="common">Ciliate</name>
    <dbReference type="NCBI Taxonomy" id="5949"/>
    <lineage>
        <taxon>Eukaryota</taxon>
        <taxon>Sar</taxon>
        <taxon>Alveolata</taxon>
        <taxon>Ciliophora</taxon>
        <taxon>Intramacronucleata</taxon>
        <taxon>Spirotrichea</taxon>
        <taxon>Stichotrichia</taxon>
        <taxon>Sporadotrichida</taxon>
        <taxon>Oxytrichidae</taxon>
        <taxon>Stylonychinae</taxon>
        <taxon>Stylonychia</taxon>
    </lineage>
</organism>
<feature type="coiled-coil region" evidence="1">
    <location>
        <begin position="774"/>
        <end position="817"/>
    </location>
</feature>
<evidence type="ECO:0000313" key="3">
    <source>
        <dbReference type="EMBL" id="CDW84154.1"/>
    </source>
</evidence>
<evidence type="ECO:0000256" key="2">
    <source>
        <dbReference type="SAM" id="MobiDB-lite"/>
    </source>
</evidence>
<feature type="region of interest" description="Disordered" evidence="2">
    <location>
        <begin position="544"/>
        <end position="606"/>
    </location>
</feature>
<feature type="coiled-coil region" evidence="1">
    <location>
        <begin position="691"/>
        <end position="718"/>
    </location>
</feature>
<dbReference type="EMBL" id="CCKQ01012527">
    <property type="protein sequence ID" value="CDW84154.1"/>
    <property type="molecule type" value="Genomic_DNA"/>
</dbReference>
<name>A0A078APQ8_STYLE</name>
<accession>A0A078APQ8</accession>
<protein>
    <submittedName>
        <fullName evidence="3">Uncharacterized protein</fullName>
    </submittedName>
</protein>
<gene>
    <name evidence="3" type="primary">Contig9787.g10466</name>
    <name evidence="3" type="ORF">STYLEM_13211</name>
</gene>
<feature type="region of interest" description="Disordered" evidence="2">
    <location>
        <begin position="655"/>
        <end position="678"/>
    </location>
</feature>
<keyword evidence="4" id="KW-1185">Reference proteome</keyword>
<evidence type="ECO:0000256" key="1">
    <source>
        <dbReference type="SAM" id="Coils"/>
    </source>
</evidence>
<sequence>MKQSVLQKVSESYKDVHDLNTKATKDSQPLLKYKIDLDTDHLEKYLKSIQSLQIQQAKALNQVIEKLESDDDRQGELMLHLDKIEKRIEGTQDLRVKIMVIENELEKHQAKLKNFEEIEFDTKMNQRLQEPLEKIQMLEDEVALMDQQYITEDNNLSKNLNAIENISMRPDQQNEDGMGFEMKKTFDMSQLGNNQNQESDFKPKKMAGFHRQMTKMSVVQRRQFGTDPFEAVKQMLEKRVEDLEKAVYIYGIGEEKNNLQNDGFTPGSVKSQKNNLQGDSAQKNKLKFDFRKNAAEKLLFSGDNQQNLSPQQRAKLREQILERVLHMNPQKLNENLVVELYSKYKLMNAEVQLYNEFFEKLTSKELDVSDMGQFQDKMRRVGISLVGDVEQLKDDCSSVKFVEDKLEFNKRVQQLKRELLIDLNLNKDLVRNYELAARRLENVLIHKIDAEKIKEFDKVLKDDVKDFLSLTSTGKKLQDLDFKVNQFNAQLNEMMILVGNKNSDLDDSGVKDNLNISEKFKSIEARLQDIYSFYNRYQRKFSMTNGQDDFRSSSEEDSNYNQRKLHDKHRSMQVLTNKEDSMGISQKSPPQSPGRRKKKGSGYEKRISILNVQPSTGKLSKLSELDDLKEYVKGLEFKLNGFMMKVEENFQNDFGSDGEEYLHKPNSNSPQNSKEDLTQIGAKQKQISQEVMQIRNQMSKHQIQIARLDQELTRQDQQRQAHDFDKIYKTVQENYELLKRYIDEVNSYSKDFYERIQSRLNFKADTDFFQKHQSNVEEKIVSELNRKIDKLELKRAHNAIRRKLDKLEDKVIDLKNNPRGRDQVGPVALSNTNKKCISCYRDMNEELQYLQMTPQKPSTSMQTERGPQTQVFNPLNSGSVMIPFTNVPLTNKYLFRELAQKGRKYGLGFSRILNKIQPNQIEEIQVGFMTHRGLVGSLSRQELQARASIPRQLDTNLHQNQIFDAQDIRGSIRESGSMERKISLKLPTPKNTTPNLQQQQQVLNNSGKISVQNNYRSIKSPSQNVLIKSQQLANSRIGLQTSSQQTIATSTHLL</sequence>
<evidence type="ECO:0000313" key="4">
    <source>
        <dbReference type="Proteomes" id="UP000039865"/>
    </source>
</evidence>
<dbReference type="Proteomes" id="UP000039865">
    <property type="component" value="Unassembled WGS sequence"/>
</dbReference>
<dbReference type="OrthoDB" id="327869at2759"/>
<dbReference type="InParanoid" id="A0A078APQ8"/>
<reference evidence="3 4" key="1">
    <citation type="submission" date="2014-06" db="EMBL/GenBank/DDBJ databases">
        <authorList>
            <person name="Swart Estienne"/>
        </authorList>
    </citation>
    <scope>NUCLEOTIDE SEQUENCE [LARGE SCALE GENOMIC DNA]</scope>
    <source>
        <strain evidence="3 4">130c</strain>
    </source>
</reference>
<proteinExistence type="predicted"/>